<evidence type="ECO:0000256" key="4">
    <source>
        <dbReference type="ARBA" id="ARBA00022553"/>
    </source>
</evidence>
<keyword evidence="4" id="KW-0597">Phosphoprotein</keyword>
<comment type="subcellular location">
    <subcellularLocation>
        <location evidence="2">Membrane</location>
    </subcellularLocation>
</comment>
<dbReference type="InterPro" id="IPR036890">
    <property type="entry name" value="HATPase_C_sf"/>
</dbReference>
<feature type="domain" description="Histidine kinase" evidence="12">
    <location>
        <begin position="249"/>
        <end position="463"/>
    </location>
</feature>
<dbReference type="Pfam" id="PF02518">
    <property type="entry name" value="HATPase_c"/>
    <property type="match status" value="1"/>
</dbReference>
<keyword evidence="6 11" id="KW-0812">Transmembrane</keyword>
<accession>A0A7Y0L1W3</accession>
<comment type="caution">
    <text evidence="14">The sequence shown here is derived from an EMBL/GenBank/DDBJ whole genome shotgun (WGS) entry which is preliminary data.</text>
</comment>
<evidence type="ECO:0000313" key="14">
    <source>
        <dbReference type="EMBL" id="NMP21777.1"/>
    </source>
</evidence>
<dbReference type="Proteomes" id="UP000533476">
    <property type="component" value="Unassembled WGS sequence"/>
</dbReference>
<dbReference type="SUPFAM" id="SSF47384">
    <property type="entry name" value="Homodimeric domain of signal transducing histidine kinase"/>
    <property type="match status" value="1"/>
</dbReference>
<sequence length="465" mass="51410">MTPRNKRRTLIDQLIGRQVGLLAILLLVVGVSQYLILRSVLYHSTARTLDGEISVLKPIIHHTMASRGIPGLSHLAQILVSRLRAPGVEVFITNAARQKLASSSTLKAAVPHFSTAPYFIWNHRIVVDAVIGNPYYPSGYIWLLSSLSPLHAILRRDAELYVFLASLSLILAGWLGALSVRQTLRPLETIRESTQRIASGEFGHLTHLDNAPQEIEDLGRSIDRMSQSIQELFLQEKTLSEQMRRFVADASHELRTPLTSITGFLDLMARGELTPEEQARGLRVIRSQGKRMARLVNQLLTLSRMDSAEPSQLNVTEVALNRWLDDLLPEIQRIIAPRPLTTHIAPVVALAEPDHLADALYSLLENIQRYTPEDTQVLITLASQGGYAVLSVEDSGPGISPENLPHIFERFFRGDRSRSSTSGGTGLGLAIVKSVVEAMSGRVSAKNVEPHGMCFQISLPQPNHS</sequence>
<dbReference type="PANTHER" id="PTHR45436">
    <property type="entry name" value="SENSOR HISTIDINE KINASE YKOH"/>
    <property type="match status" value="1"/>
</dbReference>
<evidence type="ECO:0000256" key="8">
    <source>
        <dbReference type="ARBA" id="ARBA00022989"/>
    </source>
</evidence>
<dbReference type="CDD" id="cd00082">
    <property type="entry name" value="HisKA"/>
    <property type="match status" value="1"/>
</dbReference>
<keyword evidence="9" id="KW-0902">Two-component regulatory system</keyword>
<evidence type="ECO:0000313" key="15">
    <source>
        <dbReference type="Proteomes" id="UP000533476"/>
    </source>
</evidence>
<dbReference type="FunFam" id="3.30.565.10:FF:000006">
    <property type="entry name" value="Sensor histidine kinase WalK"/>
    <property type="match status" value="1"/>
</dbReference>
<dbReference type="InterPro" id="IPR003594">
    <property type="entry name" value="HATPase_dom"/>
</dbReference>
<keyword evidence="15" id="KW-1185">Reference proteome</keyword>
<evidence type="ECO:0000256" key="11">
    <source>
        <dbReference type="SAM" id="Phobius"/>
    </source>
</evidence>
<dbReference type="InterPro" id="IPR036097">
    <property type="entry name" value="HisK_dim/P_sf"/>
</dbReference>
<feature type="transmembrane region" description="Helical" evidence="11">
    <location>
        <begin position="160"/>
        <end position="180"/>
    </location>
</feature>
<evidence type="ECO:0000256" key="9">
    <source>
        <dbReference type="ARBA" id="ARBA00023012"/>
    </source>
</evidence>
<organism evidence="14 15">
    <name type="scientific">Sulfobacillus harzensis</name>
    <dbReference type="NCBI Taxonomy" id="2729629"/>
    <lineage>
        <taxon>Bacteria</taxon>
        <taxon>Bacillati</taxon>
        <taxon>Bacillota</taxon>
        <taxon>Clostridia</taxon>
        <taxon>Eubacteriales</taxon>
        <taxon>Clostridiales Family XVII. Incertae Sedis</taxon>
        <taxon>Sulfobacillus</taxon>
    </lineage>
</organism>
<feature type="transmembrane region" description="Helical" evidence="11">
    <location>
        <begin position="20"/>
        <end position="37"/>
    </location>
</feature>
<dbReference type="PANTHER" id="PTHR45436:SF5">
    <property type="entry name" value="SENSOR HISTIDINE KINASE TRCS"/>
    <property type="match status" value="1"/>
</dbReference>
<evidence type="ECO:0000256" key="3">
    <source>
        <dbReference type="ARBA" id="ARBA00012438"/>
    </source>
</evidence>
<evidence type="ECO:0000256" key="1">
    <source>
        <dbReference type="ARBA" id="ARBA00000085"/>
    </source>
</evidence>
<reference evidence="14 15" key="1">
    <citation type="submission" date="2020-04" db="EMBL/GenBank/DDBJ databases">
        <authorList>
            <person name="Zhang R."/>
            <person name="Schippers A."/>
        </authorList>
    </citation>
    <scope>NUCLEOTIDE SEQUENCE [LARGE SCALE GENOMIC DNA]</scope>
    <source>
        <strain evidence="14 15">DSM 109850</strain>
    </source>
</reference>
<dbReference type="InterPro" id="IPR005467">
    <property type="entry name" value="His_kinase_dom"/>
</dbReference>
<dbReference type="InterPro" id="IPR003661">
    <property type="entry name" value="HisK_dim/P_dom"/>
</dbReference>
<keyword evidence="8 11" id="KW-1133">Transmembrane helix</keyword>
<gene>
    <name evidence="14" type="ORF">HIJ39_05350</name>
</gene>
<dbReference type="Pfam" id="PF00672">
    <property type="entry name" value="HAMP"/>
    <property type="match status" value="1"/>
</dbReference>
<dbReference type="PROSITE" id="PS50885">
    <property type="entry name" value="HAMP"/>
    <property type="match status" value="1"/>
</dbReference>
<dbReference type="Gene3D" id="3.30.565.10">
    <property type="entry name" value="Histidine kinase-like ATPase, C-terminal domain"/>
    <property type="match status" value="1"/>
</dbReference>
<dbReference type="GO" id="GO:0000155">
    <property type="term" value="F:phosphorelay sensor kinase activity"/>
    <property type="evidence" value="ECO:0007669"/>
    <property type="project" value="InterPro"/>
</dbReference>
<dbReference type="SMART" id="SM00388">
    <property type="entry name" value="HisKA"/>
    <property type="match status" value="1"/>
</dbReference>
<dbReference type="SMART" id="SM00387">
    <property type="entry name" value="HATPase_c"/>
    <property type="match status" value="1"/>
</dbReference>
<dbReference type="Gene3D" id="1.10.287.130">
    <property type="match status" value="1"/>
</dbReference>
<dbReference type="SUPFAM" id="SSF55874">
    <property type="entry name" value="ATPase domain of HSP90 chaperone/DNA topoisomerase II/histidine kinase"/>
    <property type="match status" value="1"/>
</dbReference>
<keyword evidence="10 11" id="KW-0472">Membrane</keyword>
<name>A0A7Y0L1W3_9FIRM</name>
<proteinExistence type="predicted"/>
<dbReference type="CDD" id="cd06225">
    <property type="entry name" value="HAMP"/>
    <property type="match status" value="1"/>
</dbReference>
<dbReference type="SMART" id="SM00304">
    <property type="entry name" value="HAMP"/>
    <property type="match status" value="1"/>
</dbReference>
<dbReference type="Gene3D" id="6.10.340.10">
    <property type="match status" value="1"/>
</dbReference>
<evidence type="ECO:0000259" key="13">
    <source>
        <dbReference type="PROSITE" id="PS50885"/>
    </source>
</evidence>
<evidence type="ECO:0000256" key="7">
    <source>
        <dbReference type="ARBA" id="ARBA00022777"/>
    </source>
</evidence>
<keyword evidence="5" id="KW-0808">Transferase</keyword>
<dbReference type="PRINTS" id="PR00344">
    <property type="entry name" value="BCTRLSENSOR"/>
</dbReference>
<dbReference type="FunFam" id="1.10.287.130:FF:000001">
    <property type="entry name" value="Two-component sensor histidine kinase"/>
    <property type="match status" value="1"/>
</dbReference>
<evidence type="ECO:0000256" key="2">
    <source>
        <dbReference type="ARBA" id="ARBA00004370"/>
    </source>
</evidence>
<dbReference type="InterPro" id="IPR050428">
    <property type="entry name" value="TCS_sensor_his_kinase"/>
</dbReference>
<evidence type="ECO:0000256" key="10">
    <source>
        <dbReference type="ARBA" id="ARBA00023136"/>
    </source>
</evidence>
<protein>
    <recommendedName>
        <fullName evidence="3">histidine kinase</fullName>
        <ecNumber evidence="3">2.7.13.3</ecNumber>
    </recommendedName>
</protein>
<keyword evidence="7" id="KW-0418">Kinase</keyword>
<dbReference type="RefSeq" id="WP_169097481.1">
    <property type="nucleotide sequence ID" value="NZ_JABBVZ010000012.1"/>
</dbReference>
<comment type="catalytic activity">
    <reaction evidence="1">
        <text>ATP + protein L-histidine = ADP + protein N-phospho-L-histidine.</text>
        <dbReference type="EC" id="2.7.13.3"/>
    </reaction>
</comment>
<dbReference type="InterPro" id="IPR003660">
    <property type="entry name" value="HAMP_dom"/>
</dbReference>
<dbReference type="SUPFAM" id="SSF158472">
    <property type="entry name" value="HAMP domain-like"/>
    <property type="match status" value="1"/>
</dbReference>
<dbReference type="Pfam" id="PF00512">
    <property type="entry name" value="HisKA"/>
    <property type="match status" value="1"/>
</dbReference>
<dbReference type="CDD" id="cd00075">
    <property type="entry name" value="HATPase"/>
    <property type="match status" value="1"/>
</dbReference>
<feature type="domain" description="HAMP" evidence="13">
    <location>
        <begin position="181"/>
        <end position="234"/>
    </location>
</feature>
<dbReference type="PROSITE" id="PS50109">
    <property type="entry name" value="HIS_KIN"/>
    <property type="match status" value="1"/>
</dbReference>
<evidence type="ECO:0000256" key="5">
    <source>
        <dbReference type="ARBA" id="ARBA00022679"/>
    </source>
</evidence>
<evidence type="ECO:0000256" key="6">
    <source>
        <dbReference type="ARBA" id="ARBA00022692"/>
    </source>
</evidence>
<evidence type="ECO:0000259" key="12">
    <source>
        <dbReference type="PROSITE" id="PS50109"/>
    </source>
</evidence>
<dbReference type="EC" id="2.7.13.3" evidence="3"/>
<dbReference type="InterPro" id="IPR004358">
    <property type="entry name" value="Sig_transdc_His_kin-like_C"/>
</dbReference>
<dbReference type="EMBL" id="JABBVZ010000012">
    <property type="protein sequence ID" value="NMP21777.1"/>
    <property type="molecule type" value="Genomic_DNA"/>
</dbReference>
<dbReference type="AlphaFoldDB" id="A0A7Y0L1W3"/>
<dbReference type="GO" id="GO:0005886">
    <property type="term" value="C:plasma membrane"/>
    <property type="evidence" value="ECO:0007669"/>
    <property type="project" value="TreeGrafter"/>
</dbReference>